<proteinExistence type="predicted"/>
<dbReference type="AlphaFoldDB" id="A0A0C2X4P7"/>
<keyword evidence="2" id="KW-1185">Reference proteome</keyword>
<reference evidence="2" key="2">
    <citation type="submission" date="2015-01" db="EMBL/GenBank/DDBJ databases">
        <title>Evolutionary Origins and Diversification of the Mycorrhizal Mutualists.</title>
        <authorList>
            <consortium name="DOE Joint Genome Institute"/>
            <consortium name="Mycorrhizal Genomics Consortium"/>
            <person name="Kohler A."/>
            <person name="Kuo A."/>
            <person name="Nagy L.G."/>
            <person name="Floudas D."/>
            <person name="Copeland A."/>
            <person name="Barry K.W."/>
            <person name="Cichocki N."/>
            <person name="Veneault-Fourrey C."/>
            <person name="LaButti K."/>
            <person name="Lindquist E.A."/>
            <person name="Lipzen A."/>
            <person name="Lundell T."/>
            <person name="Morin E."/>
            <person name="Murat C."/>
            <person name="Riley R."/>
            <person name="Ohm R."/>
            <person name="Sun H."/>
            <person name="Tunlid A."/>
            <person name="Henrissat B."/>
            <person name="Grigoriev I.V."/>
            <person name="Hibbett D.S."/>
            <person name="Martin F."/>
        </authorList>
    </citation>
    <scope>NUCLEOTIDE SEQUENCE [LARGE SCALE GENOMIC DNA]</scope>
    <source>
        <strain evidence="2">MAFF 305830</strain>
    </source>
</reference>
<dbReference type="Proteomes" id="UP000054097">
    <property type="component" value="Unassembled WGS sequence"/>
</dbReference>
<protein>
    <submittedName>
        <fullName evidence="1">Uncharacterized protein</fullName>
    </submittedName>
</protein>
<dbReference type="EMBL" id="KN824325">
    <property type="protein sequence ID" value="KIM24322.1"/>
    <property type="molecule type" value="Genomic_DNA"/>
</dbReference>
<name>A0A0C2X4P7_SERVB</name>
<gene>
    <name evidence="1" type="ORF">M408DRAFT_234604</name>
</gene>
<organism evidence="1 2">
    <name type="scientific">Serendipita vermifera MAFF 305830</name>
    <dbReference type="NCBI Taxonomy" id="933852"/>
    <lineage>
        <taxon>Eukaryota</taxon>
        <taxon>Fungi</taxon>
        <taxon>Dikarya</taxon>
        <taxon>Basidiomycota</taxon>
        <taxon>Agaricomycotina</taxon>
        <taxon>Agaricomycetes</taxon>
        <taxon>Sebacinales</taxon>
        <taxon>Serendipitaceae</taxon>
        <taxon>Serendipita</taxon>
    </lineage>
</organism>
<sequence>MTVLHVITSLQLDAMIIVSLDSPFLPPSRGCRWYLVMLLFIHQKKPDLQKDTQTNSSMVDSAERHLPSGSSTMIFIPRASRGSFEATPRQQYTHHMEAVSIESCTVSCLLFLPCSWRTSVPERGVKARRWVHF</sequence>
<accession>A0A0C2X4P7</accession>
<reference evidence="1 2" key="1">
    <citation type="submission" date="2014-04" db="EMBL/GenBank/DDBJ databases">
        <authorList>
            <consortium name="DOE Joint Genome Institute"/>
            <person name="Kuo A."/>
            <person name="Zuccaro A."/>
            <person name="Kohler A."/>
            <person name="Nagy L.G."/>
            <person name="Floudas D."/>
            <person name="Copeland A."/>
            <person name="Barry K.W."/>
            <person name="Cichocki N."/>
            <person name="Veneault-Fourrey C."/>
            <person name="LaButti K."/>
            <person name="Lindquist E.A."/>
            <person name="Lipzen A."/>
            <person name="Lundell T."/>
            <person name="Morin E."/>
            <person name="Murat C."/>
            <person name="Sun H."/>
            <person name="Tunlid A."/>
            <person name="Henrissat B."/>
            <person name="Grigoriev I.V."/>
            <person name="Hibbett D.S."/>
            <person name="Martin F."/>
            <person name="Nordberg H.P."/>
            <person name="Cantor M.N."/>
            <person name="Hua S.X."/>
        </authorList>
    </citation>
    <scope>NUCLEOTIDE SEQUENCE [LARGE SCALE GENOMIC DNA]</scope>
    <source>
        <strain evidence="1 2">MAFF 305830</strain>
    </source>
</reference>
<evidence type="ECO:0000313" key="2">
    <source>
        <dbReference type="Proteomes" id="UP000054097"/>
    </source>
</evidence>
<evidence type="ECO:0000313" key="1">
    <source>
        <dbReference type="EMBL" id="KIM24322.1"/>
    </source>
</evidence>
<dbReference type="HOGENOM" id="CLU_1907974_0_0_1"/>